<dbReference type="PANTHER" id="PTHR21039:SF0">
    <property type="entry name" value="HISTIDINOL-PHOSPHATASE"/>
    <property type="match status" value="1"/>
</dbReference>
<evidence type="ECO:0000313" key="10">
    <source>
        <dbReference type="EMBL" id="TLG72120.1"/>
    </source>
</evidence>
<dbReference type="Gene3D" id="3.20.20.140">
    <property type="entry name" value="Metal-dependent hydrolases"/>
    <property type="match status" value="1"/>
</dbReference>
<reference evidence="10 11" key="1">
    <citation type="submission" date="2019-05" db="EMBL/GenBank/DDBJ databases">
        <title>Culicoidintestinum kansasii gen. nov., sp. nov. from the gastrointestinal tract of the biting midge, Culicoides sonorensis.</title>
        <authorList>
            <person name="Neupane S."/>
            <person name="Ghosh A."/>
            <person name="Gunther S."/>
            <person name="Martin K."/>
            <person name="Zurek L."/>
        </authorList>
    </citation>
    <scope>NUCLEOTIDE SEQUENCE [LARGE SCALE GENOMIC DNA]</scope>
    <source>
        <strain evidence="10 11">CS-1</strain>
    </source>
</reference>
<protein>
    <recommendedName>
        <fullName evidence="3 8">Histidinol-phosphatase</fullName>
        <shortName evidence="8">HolPase</shortName>
        <ecNumber evidence="3 8">3.1.3.15</ecNumber>
    </recommendedName>
</protein>
<dbReference type="Proteomes" id="UP000306912">
    <property type="component" value="Unassembled WGS sequence"/>
</dbReference>
<dbReference type="EC" id="3.1.3.15" evidence="3 8"/>
<evidence type="ECO:0000256" key="8">
    <source>
        <dbReference type="RuleBase" id="RU366003"/>
    </source>
</evidence>
<proteinExistence type="inferred from homology"/>
<keyword evidence="4 8" id="KW-0028">Amino-acid biosynthesis</keyword>
<dbReference type="CDD" id="cd12110">
    <property type="entry name" value="PHP_HisPPase_Hisj_like"/>
    <property type="match status" value="1"/>
</dbReference>
<feature type="domain" description="PHP" evidence="9">
    <location>
        <begin position="6"/>
        <end position="190"/>
    </location>
</feature>
<sequence length="264" mass="30593">MLVGNYHTHTTRCNHAVGSDEEYVKAAIAAGYKKLGMSDHGPFPDERWNRSRMDFRELPGYIETFRMLDEKYADKIALYIGLEIEYDATMHAYYEQLYNVYGLDYLAFGNHDFQLPDGSWHDAFHTETPEVLEAYTQNLLAGMATDYFTFVVHPDVAFDRYPRWDITAERCSEQIIDMAVKRNIVLEYNANGIRKGKHQYEDEERYGYPHHRFWELAASAGVRTMIGSDAHNPAFLWDEAMMESFATVTQLSLPIVDDINTILK</sequence>
<dbReference type="GO" id="GO:0004401">
    <property type="term" value="F:histidinol-phosphatase activity"/>
    <property type="evidence" value="ECO:0007669"/>
    <property type="project" value="UniProtKB-UniRule"/>
</dbReference>
<comment type="caution">
    <text evidence="10">The sequence shown here is derived from an EMBL/GenBank/DDBJ whole genome shotgun (WGS) entry which is preliminary data.</text>
</comment>
<accession>A0A5R8QB50</accession>
<dbReference type="EMBL" id="VBWP01000009">
    <property type="protein sequence ID" value="TLG72120.1"/>
    <property type="molecule type" value="Genomic_DNA"/>
</dbReference>
<dbReference type="GO" id="GO:0000105">
    <property type="term" value="P:L-histidine biosynthetic process"/>
    <property type="evidence" value="ECO:0007669"/>
    <property type="project" value="UniProtKB-UniRule"/>
</dbReference>
<evidence type="ECO:0000256" key="3">
    <source>
        <dbReference type="ARBA" id="ARBA00013085"/>
    </source>
</evidence>
<gene>
    <name evidence="10" type="ORF">FEZ08_09825</name>
</gene>
<dbReference type="SUPFAM" id="SSF89550">
    <property type="entry name" value="PHP domain-like"/>
    <property type="match status" value="1"/>
</dbReference>
<name>A0A5R8QB50_9FIRM</name>
<evidence type="ECO:0000256" key="6">
    <source>
        <dbReference type="ARBA" id="ARBA00023102"/>
    </source>
</evidence>
<dbReference type="GO" id="GO:0005737">
    <property type="term" value="C:cytoplasm"/>
    <property type="evidence" value="ECO:0007669"/>
    <property type="project" value="TreeGrafter"/>
</dbReference>
<dbReference type="Pfam" id="PF02811">
    <property type="entry name" value="PHP"/>
    <property type="match status" value="1"/>
</dbReference>
<dbReference type="InterPro" id="IPR004013">
    <property type="entry name" value="PHP_dom"/>
</dbReference>
<evidence type="ECO:0000256" key="4">
    <source>
        <dbReference type="ARBA" id="ARBA00022605"/>
    </source>
</evidence>
<evidence type="ECO:0000256" key="2">
    <source>
        <dbReference type="ARBA" id="ARBA00009152"/>
    </source>
</evidence>
<dbReference type="AlphaFoldDB" id="A0A5R8QB50"/>
<evidence type="ECO:0000256" key="1">
    <source>
        <dbReference type="ARBA" id="ARBA00004970"/>
    </source>
</evidence>
<dbReference type="InterPro" id="IPR010140">
    <property type="entry name" value="Histidinol_P_phosphatase_HisJ"/>
</dbReference>
<dbReference type="PANTHER" id="PTHR21039">
    <property type="entry name" value="HISTIDINOL PHOSPHATASE-RELATED"/>
    <property type="match status" value="1"/>
</dbReference>
<dbReference type="UniPathway" id="UPA00031">
    <property type="reaction ID" value="UER00013"/>
</dbReference>
<keyword evidence="5 8" id="KW-0378">Hydrolase</keyword>
<dbReference type="OrthoDB" id="9775255at2"/>
<dbReference type="InParanoid" id="A0A5R8QB50"/>
<comment type="pathway">
    <text evidence="1 8">Amino-acid biosynthesis; L-histidine biosynthesis; L-histidine from 5-phospho-alpha-D-ribose 1-diphosphate: step 8/9.</text>
</comment>
<evidence type="ECO:0000313" key="11">
    <source>
        <dbReference type="Proteomes" id="UP000306912"/>
    </source>
</evidence>
<dbReference type="RefSeq" id="WP_138191879.1">
    <property type="nucleotide sequence ID" value="NZ_VBWP01000009.1"/>
</dbReference>
<comment type="catalytic activity">
    <reaction evidence="7 8">
        <text>L-histidinol phosphate + H2O = L-histidinol + phosphate</text>
        <dbReference type="Rhea" id="RHEA:14465"/>
        <dbReference type="ChEBI" id="CHEBI:15377"/>
        <dbReference type="ChEBI" id="CHEBI:43474"/>
        <dbReference type="ChEBI" id="CHEBI:57699"/>
        <dbReference type="ChEBI" id="CHEBI:57980"/>
        <dbReference type="EC" id="3.1.3.15"/>
    </reaction>
</comment>
<dbReference type="InterPro" id="IPR016195">
    <property type="entry name" value="Pol/histidinol_Pase-like"/>
</dbReference>
<keyword evidence="6 8" id="KW-0368">Histidine biosynthesis</keyword>
<keyword evidence="11" id="KW-1185">Reference proteome</keyword>
<organism evidence="10 11">
    <name type="scientific">Culicoidibacter larvae</name>
    <dbReference type="NCBI Taxonomy" id="2579976"/>
    <lineage>
        <taxon>Bacteria</taxon>
        <taxon>Bacillati</taxon>
        <taxon>Bacillota</taxon>
        <taxon>Culicoidibacteria</taxon>
        <taxon>Culicoidibacterales</taxon>
        <taxon>Culicoidibacteraceae</taxon>
        <taxon>Culicoidibacter</taxon>
    </lineage>
</organism>
<evidence type="ECO:0000256" key="5">
    <source>
        <dbReference type="ARBA" id="ARBA00022801"/>
    </source>
</evidence>
<evidence type="ECO:0000259" key="9">
    <source>
        <dbReference type="Pfam" id="PF02811"/>
    </source>
</evidence>
<evidence type="ECO:0000256" key="7">
    <source>
        <dbReference type="ARBA" id="ARBA00049158"/>
    </source>
</evidence>
<comment type="similarity">
    <text evidence="2 8">Belongs to the PHP hydrolase family. HisK subfamily.</text>
</comment>